<gene>
    <name evidence="2" type="ORF">HYPSUDRAFT_43898</name>
</gene>
<accession>A0A0D2PIF0</accession>
<evidence type="ECO:0000313" key="3">
    <source>
        <dbReference type="Proteomes" id="UP000054270"/>
    </source>
</evidence>
<dbReference type="AlphaFoldDB" id="A0A0D2PIF0"/>
<organism evidence="2 3">
    <name type="scientific">Hypholoma sublateritium (strain FD-334 SS-4)</name>
    <dbReference type="NCBI Taxonomy" id="945553"/>
    <lineage>
        <taxon>Eukaryota</taxon>
        <taxon>Fungi</taxon>
        <taxon>Dikarya</taxon>
        <taxon>Basidiomycota</taxon>
        <taxon>Agaricomycotina</taxon>
        <taxon>Agaricomycetes</taxon>
        <taxon>Agaricomycetidae</taxon>
        <taxon>Agaricales</taxon>
        <taxon>Agaricineae</taxon>
        <taxon>Strophariaceae</taxon>
        <taxon>Hypholoma</taxon>
    </lineage>
</organism>
<reference evidence="3" key="1">
    <citation type="submission" date="2014-04" db="EMBL/GenBank/DDBJ databases">
        <title>Evolutionary Origins and Diversification of the Mycorrhizal Mutualists.</title>
        <authorList>
            <consortium name="DOE Joint Genome Institute"/>
            <consortium name="Mycorrhizal Genomics Consortium"/>
            <person name="Kohler A."/>
            <person name="Kuo A."/>
            <person name="Nagy L.G."/>
            <person name="Floudas D."/>
            <person name="Copeland A."/>
            <person name="Barry K.W."/>
            <person name="Cichocki N."/>
            <person name="Veneault-Fourrey C."/>
            <person name="LaButti K."/>
            <person name="Lindquist E.A."/>
            <person name="Lipzen A."/>
            <person name="Lundell T."/>
            <person name="Morin E."/>
            <person name="Murat C."/>
            <person name="Riley R."/>
            <person name="Ohm R."/>
            <person name="Sun H."/>
            <person name="Tunlid A."/>
            <person name="Henrissat B."/>
            <person name="Grigoriev I.V."/>
            <person name="Hibbett D.S."/>
            <person name="Martin F."/>
        </authorList>
    </citation>
    <scope>NUCLEOTIDE SEQUENCE [LARGE SCALE GENOMIC DNA]</scope>
    <source>
        <strain evidence="3">FD-334 SS-4</strain>
    </source>
</reference>
<keyword evidence="3" id="KW-1185">Reference proteome</keyword>
<protein>
    <submittedName>
        <fullName evidence="2">Uncharacterized protein</fullName>
    </submittedName>
</protein>
<dbReference type="EMBL" id="KN817573">
    <property type="protein sequence ID" value="KJA19800.1"/>
    <property type="molecule type" value="Genomic_DNA"/>
</dbReference>
<dbReference type="Proteomes" id="UP000054270">
    <property type="component" value="Unassembled WGS sequence"/>
</dbReference>
<proteinExistence type="predicted"/>
<evidence type="ECO:0000256" key="1">
    <source>
        <dbReference type="SAM" id="MobiDB-lite"/>
    </source>
</evidence>
<feature type="compositionally biased region" description="Basic and acidic residues" evidence="1">
    <location>
        <begin position="16"/>
        <end position="29"/>
    </location>
</feature>
<sequence>MAKGNYWAAPSWQNDELIKPNDRFGRPVERAAAPRRNNKRKPVDAPLRPPTPTRGMHIECL</sequence>
<feature type="region of interest" description="Disordered" evidence="1">
    <location>
        <begin position="1"/>
        <end position="61"/>
    </location>
</feature>
<name>A0A0D2PIF0_HYPSF</name>
<evidence type="ECO:0000313" key="2">
    <source>
        <dbReference type="EMBL" id="KJA19800.1"/>
    </source>
</evidence>